<protein>
    <submittedName>
        <fullName evidence="2">Uncharacterized protein</fullName>
    </submittedName>
</protein>
<dbReference type="Proteomes" id="UP001187192">
    <property type="component" value="Unassembled WGS sequence"/>
</dbReference>
<name>A0AA88CXQ6_FICCA</name>
<dbReference type="EMBL" id="BTGU01000004">
    <property type="protein sequence ID" value="GMN33807.1"/>
    <property type="molecule type" value="Genomic_DNA"/>
</dbReference>
<gene>
    <name evidence="2" type="ORF">TIFTF001_004349</name>
</gene>
<sequence>MTPRGKQLNYQKGNQRNFQTNIISATHMQHHEQKGIQQYKKTISSDTRSSIRQSQLKMGAVSLEALAMANVNHLSFDLDVDEWEHRDRFDSPPPHLLADEDDEQEQEQEQEHEAENDDDGDAKMKKIDIDSDMRRCLKIWVNKVMRDARKYTTIDERRDR</sequence>
<keyword evidence="3" id="KW-1185">Reference proteome</keyword>
<evidence type="ECO:0000313" key="3">
    <source>
        <dbReference type="Proteomes" id="UP001187192"/>
    </source>
</evidence>
<proteinExistence type="predicted"/>
<evidence type="ECO:0000256" key="1">
    <source>
        <dbReference type="SAM" id="MobiDB-lite"/>
    </source>
</evidence>
<feature type="region of interest" description="Disordered" evidence="1">
    <location>
        <begin position="85"/>
        <end position="127"/>
    </location>
</feature>
<accession>A0AA88CXQ6</accession>
<organism evidence="2 3">
    <name type="scientific">Ficus carica</name>
    <name type="common">Common fig</name>
    <dbReference type="NCBI Taxonomy" id="3494"/>
    <lineage>
        <taxon>Eukaryota</taxon>
        <taxon>Viridiplantae</taxon>
        <taxon>Streptophyta</taxon>
        <taxon>Embryophyta</taxon>
        <taxon>Tracheophyta</taxon>
        <taxon>Spermatophyta</taxon>
        <taxon>Magnoliopsida</taxon>
        <taxon>eudicotyledons</taxon>
        <taxon>Gunneridae</taxon>
        <taxon>Pentapetalae</taxon>
        <taxon>rosids</taxon>
        <taxon>fabids</taxon>
        <taxon>Rosales</taxon>
        <taxon>Moraceae</taxon>
        <taxon>Ficeae</taxon>
        <taxon>Ficus</taxon>
    </lineage>
</organism>
<comment type="caution">
    <text evidence="2">The sequence shown here is derived from an EMBL/GenBank/DDBJ whole genome shotgun (WGS) entry which is preliminary data.</text>
</comment>
<dbReference type="AlphaFoldDB" id="A0AA88CXQ6"/>
<reference evidence="2" key="1">
    <citation type="submission" date="2023-07" db="EMBL/GenBank/DDBJ databases">
        <title>draft genome sequence of fig (Ficus carica).</title>
        <authorList>
            <person name="Takahashi T."/>
            <person name="Nishimura K."/>
        </authorList>
    </citation>
    <scope>NUCLEOTIDE SEQUENCE</scope>
</reference>
<feature type="compositionally biased region" description="Acidic residues" evidence="1">
    <location>
        <begin position="99"/>
        <end position="120"/>
    </location>
</feature>
<evidence type="ECO:0000313" key="2">
    <source>
        <dbReference type="EMBL" id="GMN33807.1"/>
    </source>
</evidence>